<keyword evidence="2" id="KW-1185">Reference proteome</keyword>
<sequence>MKLSVTKLENARFDPKSVAAELGKKSGFGNNGSFKGTFSNYIGRFHHEDIEIEKLHALLSDAFKLSFVANADNERRAVKYCDAFLAYTKFMDENGFGLDNNYTLINWKVLPDAFLGGRSPILCSNDTRNIAFSIEENTLPWYNQLKYPLFQMYLAERYYQCEVDKVEVGIFNIHTGQFELKIFEDVELDNAFEETKNVLKKVKYHYDNPLS</sequence>
<proteinExistence type="predicted"/>
<evidence type="ECO:0000313" key="1">
    <source>
        <dbReference type="EMBL" id="ADY51847.1"/>
    </source>
</evidence>
<evidence type="ECO:0000313" key="2">
    <source>
        <dbReference type="Proteomes" id="UP000000310"/>
    </source>
</evidence>
<reference evidence="2" key="2">
    <citation type="submission" date="2011-02" db="EMBL/GenBank/DDBJ databases">
        <title>The complete genome of Pedobacter saltans DSM 12145.</title>
        <authorList>
            <consortium name="US DOE Joint Genome Institute (JGI-PGF)"/>
            <person name="Lucas S."/>
            <person name="Copeland A."/>
            <person name="Lapidus A."/>
            <person name="Bruce D."/>
            <person name="Goodwin L."/>
            <person name="Pitluck S."/>
            <person name="Kyrpides N."/>
            <person name="Mavromatis K."/>
            <person name="Pagani I."/>
            <person name="Ivanova N."/>
            <person name="Ovchinnikova G."/>
            <person name="Lu M."/>
            <person name="Detter J.C."/>
            <person name="Han C."/>
            <person name="Land M."/>
            <person name="Hauser L."/>
            <person name="Markowitz V."/>
            <person name="Cheng J.-F."/>
            <person name="Hugenholtz P."/>
            <person name="Woyke T."/>
            <person name="Wu D."/>
            <person name="Tindall B."/>
            <person name="Pomrenke H.G."/>
            <person name="Brambilla E."/>
            <person name="Klenk H.-P."/>
            <person name="Eisen J.A."/>
        </authorList>
    </citation>
    <scope>NUCLEOTIDE SEQUENCE [LARGE SCALE GENOMIC DNA]</scope>
    <source>
        <strain evidence="2">ATCC 51119 / DSM 12145 / JCM 21818 / LMG 10337 / NBRC 100064 / NCIMB 13643</strain>
    </source>
</reference>
<dbReference type="EMBL" id="CP002545">
    <property type="protein sequence ID" value="ADY51847.1"/>
    <property type="molecule type" value="Genomic_DNA"/>
</dbReference>
<protein>
    <submittedName>
        <fullName evidence="1">Uncharacterized protein</fullName>
    </submittedName>
</protein>
<dbReference type="HOGENOM" id="CLU_1304027_0_0_10"/>
<gene>
    <name evidence="1" type="ordered locus">Pedsa_1280</name>
</gene>
<reference evidence="1 2" key="1">
    <citation type="journal article" date="2011" name="Stand. Genomic Sci.">
        <title>Complete genome sequence of the gliding, heparinolytic Pedobacter saltans type strain (113).</title>
        <authorList>
            <person name="Liolios K."/>
            <person name="Sikorski J."/>
            <person name="Lu M."/>
            <person name="Nolan M."/>
            <person name="Lapidus A."/>
            <person name="Lucas S."/>
            <person name="Hammon N."/>
            <person name="Deshpande S."/>
            <person name="Cheng J.F."/>
            <person name="Tapia R."/>
            <person name="Han C."/>
            <person name="Goodwin L."/>
            <person name="Pitluck S."/>
            <person name="Huntemann M."/>
            <person name="Ivanova N."/>
            <person name="Pagani I."/>
            <person name="Mavromatis K."/>
            <person name="Ovchinikova G."/>
            <person name="Pati A."/>
            <person name="Chen A."/>
            <person name="Palaniappan K."/>
            <person name="Land M."/>
            <person name="Hauser L."/>
            <person name="Brambilla E.M."/>
            <person name="Kotsyurbenko O."/>
            <person name="Rohde M."/>
            <person name="Tindall B.J."/>
            <person name="Abt B."/>
            <person name="Goker M."/>
            <person name="Detter J.C."/>
            <person name="Woyke T."/>
            <person name="Bristow J."/>
            <person name="Eisen J.A."/>
            <person name="Markowitz V."/>
            <person name="Hugenholtz P."/>
            <person name="Klenk H.P."/>
            <person name="Kyrpides N.C."/>
        </authorList>
    </citation>
    <scope>NUCLEOTIDE SEQUENCE [LARGE SCALE GENOMIC DNA]</scope>
    <source>
        <strain evidence="2">ATCC 51119 / DSM 12145 / JCM 21818 / LMG 10337 / NBRC 100064 / NCIMB 13643</strain>
    </source>
</reference>
<name>F0SDV1_PSESL</name>
<dbReference type="KEGG" id="psn:Pedsa_1280"/>
<dbReference type="STRING" id="762903.Pedsa_1280"/>
<organism evidence="1 2">
    <name type="scientific">Pseudopedobacter saltans (strain ATCC 51119 / DSM 12145 / JCM 21818 / CCUG 39354 / LMG 10337 / NBRC 100064 / NCIMB 13643)</name>
    <name type="common">Pedobacter saltans</name>
    <dbReference type="NCBI Taxonomy" id="762903"/>
    <lineage>
        <taxon>Bacteria</taxon>
        <taxon>Pseudomonadati</taxon>
        <taxon>Bacteroidota</taxon>
        <taxon>Sphingobacteriia</taxon>
        <taxon>Sphingobacteriales</taxon>
        <taxon>Sphingobacteriaceae</taxon>
        <taxon>Pseudopedobacter</taxon>
    </lineage>
</organism>
<dbReference type="RefSeq" id="WP_013632346.1">
    <property type="nucleotide sequence ID" value="NC_015177.1"/>
</dbReference>
<accession>F0SDV1</accession>
<dbReference type="AlphaFoldDB" id="F0SDV1"/>
<dbReference type="Proteomes" id="UP000000310">
    <property type="component" value="Chromosome"/>
</dbReference>
<dbReference type="OrthoDB" id="758097at2"/>